<evidence type="ECO:0008006" key="3">
    <source>
        <dbReference type="Google" id="ProtNLM"/>
    </source>
</evidence>
<evidence type="ECO:0000313" key="1">
    <source>
        <dbReference type="EMBL" id="NKZ23973.1"/>
    </source>
</evidence>
<dbReference type="SUPFAM" id="SSF55931">
    <property type="entry name" value="Glutamine synthetase/guanido kinase"/>
    <property type="match status" value="1"/>
</dbReference>
<comment type="caution">
    <text evidence="1">The sequence shown here is derived from an EMBL/GenBank/DDBJ whole genome shotgun (WGS) entry which is preliminary data.</text>
</comment>
<sequence length="418" mass="46465">MLANFFETVQAAQLTKELQQLEYQVQVRHHVINSAGEIITPDLSAWQLLNHPSVALDNTSDQIILTTKQQPQIDRLLDELTLLADAVEASLDANELTWPFSMPPRLTKPAHLTLVQTNPTRLLNQVSVSIKFNPLMLVQLYTRAYHTEYVDQASFNEAVLQKVSDRLTMYQWFITYMFGNSPFLAEGFGSINQIGCRSIISNLWHQQQQPAITITRDVRGLADGIKFTNLELDGTSLTGIASTTLDFLSLFTLFCLTLANDDPSADELAAAHELNAYVASEEAAAPTIAQEGATAILAAVTRFATDLNFNSRYTTVLNLLRNRLEDPRQTNAAELANQAFNGSLLSYGRQQADDLKAEWLADNALLPSLADLIPLQQATVYNLIKAGKPFELMPSHTLVYDGSMYPASVSWPECENNR</sequence>
<dbReference type="Proteomes" id="UP000549765">
    <property type="component" value="Unassembled WGS sequence"/>
</dbReference>
<dbReference type="GO" id="GO:0006750">
    <property type="term" value="P:glutathione biosynthetic process"/>
    <property type="evidence" value="ECO:0007669"/>
    <property type="project" value="UniProtKB-UniPathway"/>
</dbReference>
<name>A0A7X6S2W8_9LACO</name>
<dbReference type="UniPathway" id="UPA00142">
    <property type="reaction ID" value="UER00209"/>
</dbReference>
<dbReference type="AlphaFoldDB" id="A0A7X6S2W8"/>
<dbReference type="EMBL" id="JAAXPN010000003">
    <property type="protein sequence ID" value="NKZ23973.1"/>
    <property type="molecule type" value="Genomic_DNA"/>
</dbReference>
<dbReference type="RefSeq" id="WP_168721775.1">
    <property type="nucleotide sequence ID" value="NZ_JAAXPN010000003.1"/>
</dbReference>
<keyword evidence="2" id="KW-1185">Reference proteome</keyword>
<protein>
    <recommendedName>
        <fullName evidence="3">Glutamate--cysteine ligase</fullName>
    </recommendedName>
</protein>
<dbReference type="GO" id="GO:0003824">
    <property type="term" value="F:catalytic activity"/>
    <property type="evidence" value="ECO:0007669"/>
    <property type="project" value="InterPro"/>
</dbReference>
<proteinExistence type="predicted"/>
<accession>A0A7X6S2W8</accession>
<evidence type="ECO:0000313" key="2">
    <source>
        <dbReference type="Proteomes" id="UP000549765"/>
    </source>
</evidence>
<gene>
    <name evidence="1" type="ORF">HF964_04005</name>
</gene>
<dbReference type="Gene3D" id="3.30.590.20">
    <property type="match status" value="2"/>
</dbReference>
<organism evidence="1 2">
    <name type="scientific">Periweissella fabalis</name>
    <dbReference type="NCBI Taxonomy" id="1070421"/>
    <lineage>
        <taxon>Bacteria</taxon>
        <taxon>Bacillati</taxon>
        <taxon>Bacillota</taxon>
        <taxon>Bacilli</taxon>
        <taxon>Lactobacillales</taxon>
        <taxon>Lactobacillaceae</taxon>
        <taxon>Periweissella</taxon>
    </lineage>
</organism>
<reference evidence="1 2" key="1">
    <citation type="submission" date="2020-04" db="EMBL/GenBank/DDBJ databases">
        <title>MicrobeNet Type strains.</title>
        <authorList>
            <person name="Nicholson A.C."/>
        </authorList>
    </citation>
    <scope>NUCLEOTIDE SEQUENCE [LARGE SCALE GENOMIC DNA]</scope>
    <source>
        <strain evidence="1 2">CCUG 61472</strain>
    </source>
</reference>
<dbReference type="InterPro" id="IPR014746">
    <property type="entry name" value="Gln_synth/guanido_kin_cat_dom"/>
</dbReference>